<dbReference type="PROSITE" id="PS50928">
    <property type="entry name" value="ABC_TM1"/>
    <property type="match status" value="1"/>
</dbReference>
<evidence type="ECO:0000256" key="6">
    <source>
        <dbReference type="ARBA" id="ARBA00022927"/>
    </source>
</evidence>
<dbReference type="Pfam" id="PF12911">
    <property type="entry name" value="OppC_N"/>
    <property type="match status" value="1"/>
</dbReference>
<keyword evidence="6" id="KW-0653">Protein transport</keyword>
<feature type="transmembrane region" description="Helical" evidence="10">
    <location>
        <begin position="413"/>
        <end position="434"/>
    </location>
</feature>
<evidence type="ECO:0000256" key="8">
    <source>
        <dbReference type="ARBA" id="ARBA00023136"/>
    </source>
</evidence>
<dbReference type="InterPro" id="IPR035906">
    <property type="entry name" value="MetI-like_sf"/>
</dbReference>
<dbReference type="PANTHER" id="PTHR43386:SF24">
    <property type="entry name" value="OLIGOPEPTIDE TRANSPORT SYSTEM PERMEASE PROTEIN AMID"/>
    <property type="match status" value="1"/>
</dbReference>
<reference evidence="12" key="2">
    <citation type="submission" date="2021-04" db="EMBL/GenBank/DDBJ databases">
        <authorList>
            <person name="Gilroy R."/>
        </authorList>
    </citation>
    <scope>NUCLEOTIDE SEQUENCE</scope>
    <source>
        <strain evidence="12">CHK186-1790</strain>
    </source>
</reference>
<dbReference type="GO" id="GO:0055085">
    <property type="term" value="P:transmembrane transport"/>
    <property type="evidence" value="ECO:0007669"/>
    <property type="project" value="InterPro"/>
</dbReference>
<dbReference type="InterPro" id="IPR000515">
    <property type="entry name" value="MetI-like"/>
</dbReference>
<dbReference type="Gene3D" id="1.10.3720.10">
    <property type="entry name" value="MetI-like"/>
    <property type="match status" value="1"/>
</dbReference>
<proteinExistence type="inferred from homology"/>
<feature type="domain" description="ABC transmembrane type-1" evidence="11">
    <location>
        <begin position="220"/>
        <end position="431"/>
    </location>
</feature>
<dbReference type="GO" id="GO:0015031">
    <property type="term" value="P:protein transport"/>
    <property type="evidence" value="ECO:0007669"/>
    <property type="project" value="UniProtKB-KW"/>
</dbReference>
<dbReference type="PANTHER" id="PTHR43386">
    <property type="entry name" value="OLIGOPEPTIDE TRANSPORT SYSTEM PERMEASE PROTEIN APPC"/>
    <property type="match status" value="1"/>
</dbReference>
<keyword evidence="2 10" id="KW-0813">Transport</keyword>
<dbReference type="SUPFAM" id="SSF161098">
    <property type="entry name" value="MetI-like"/>
    <property type="match status" value="1"/>
</dbReference>
<evidence type="ECO:0000256" key="9">
    <source>
        <dbReference type="ARBA" id="ARBA00024202"/>
    </source>
</evidence>
<organism evidence="12 13">
    <name type="scientific">Candidatus Intestinimonas pullistercoris</name>
    <dbReference type="NCBI Taxonomy" id="2838623"/>
    <lineage>
        <taxon>Bacteria</taxon>
        <taxon>Bacillati</taxon>
        <taxon>Bacillota</taxon>
        <taxon>Clostridia</taxon>
        <taxon>Eubacteriales</taxon>
        <taxon>Intestinimonas</taxon>
    </lineage>
</organism>
<evidence type="ECO:0000256" key="3">
    <source>
        <dbReference type="ARBA" id="ARBA00022475"/>
    </source>
</evidence>
<evidence type="ECO:0000256" key="7">
    <source>
        <dbReference type="ARBA" id="ARBA00022989"/>
    </source>
</evidence>
<feature type="transmembrane region" description="Helical" evidence="10">
    <location>
        <begin position="293"/>
        <end position="318"/>
    </location>
</feature>
<name>A0A9D2P1W5_9FIRM</name>
<evidence type="ECO:0000313" key="12">
    <source>
        <dbReference type="EMBL" id="HJC41154.1"/>
    </source>
</evidence>
<dbReference type="InterPro" id="IPR025966">
    <property type="entry name" value="OppC_N"/>
</dbReference>
<feature type="transmembrane region" description="Helical" evidence="10">
    <location>
        <begin position="65"/>
        <end position="87"/>
    </location>
</feature>
<gene>
    <name evidence="12" type="ORF">H9701_06340</name>
</gene>
<evidence type="ECO:0000256" key="2">
    <source>
        <dbReference type="ARBA" id="ARBA00022448"/>
    </source>
</evidence>
<keyword evidence="4 10" id="KW-0812">Transmembrane</keyword>
<evidence type="ECO:0000259" key="11">
    <source>
        <dbReference type="PROSITE" id="PS50928"/>
    </source>
</evidence>
<dbReference type="GO" id="GO:0005886">
    <property type="term" value="C:plasma membrane"/>
    <property type="evidence" value="ECO:0007669"/>
    <property type="project" value="UniProtKB-SubCell"/>
</dbReference>
<keyword evidence="7 10" id="KW-1133">Transmembrane helix</keyword>
<keyword evidence="8 10" id="KW-0472">Membrane</keyword>
<dbReference type="Proteomes" id="UP000823882">
    <property type="component" value="Unassembled WGS sequence"/>
</dbReference>
<keyword evidence="3" id="KW-1003">Cell membrane</keyword>
<accession>A0A9D2P1W5</accession>
<reference evidence="12" key="1">
    <citation type="journal article" date="2021" name="PeerJ">
        <title>Extensive microbial diversity within the chicken gut microbiome revealed by metagenomics and culture.</title>
        <authorList>
            <person name="Gilroy R."/>
            <person name="Ravi A."/>
            <person name="Getino M."/>
            <person name="Pursley I."/>
            <person name="Horton D.L."/>
            <person name="Alikhan N.F."/>
            <person name="Baker D."/>
            <person name="Gharbi K."/>
            <person name="Hall N."/>
            <person name="Watson M."/>
            <person name="Adriaenssens E.M."/>
            <person name="Foster-Nyarko E."/>
            <person name="Jarju S."/>
            <person name="Secka A."/>
            <person name="Antonio M."/>
            <person name="Oren A."/>
            <person name="Chaudhuri R.R."/>
            <person name="La Ragione R."/>
            <person name="Hildebrand F."/>
            <person name="Pallen M.J."/>
        </authorList>
    </citation>
    <scope>NUCLEOTIDE SEQUENCE</scope>
    <source>
        <strain evidence="12">CHK186-1790</strain>
    </source>
</reference>
<feature type="transmembrane region" description="Helical" evidence="10">
    <location>
        <begin position="224"/>
        <end position="250"/>
    </location>
</feature>
<feature type="transmembrane region" description="Helical" evidence="10">
    <location>
        <begin position="262"/>
        <end position="287"/>
    </location>
</feature>
<keyword evidence="5" id="KW-0571">Peptide transport</keyword>
<evidence type="ECO:0000256" key="10">
    <source>
        <dbReference type="RuleBase" id="RU363032"/>
    </source>
</evidence>
<dbReference type="AlphaFoldDB" id="A0A9D2P1W5"/>
<dbReference type="GO" id="GO:0015833">
    <property type="term" value="P:peptide transport"/>
    <property type="evidence" value="ECO:0007669"/>
    <property type="project" value="UniProtKB-KW"/>
</dbReference>
<comment type="similarity">
    <text evidence="9">Belongs to the binding-protein-dependent transport system permease family. OppBC subfamily.</text>
</comment>
<evidence type="ECO:0000256" key="5">
    <source>
        <dbReference type="ARBA" id="ARBA00022856"/>
    </source>
</evidence>
<protein>
    <submittedName>
        <fullName evidence="12">ABC transporter permease subunit</fullName>
    </submittedName>
</protein>
<dbReference type="Pfam" id="PF00528">
    <property type="entry name" value="BPD_transp_1"/>
    <property type="match status" value="1"/>
</dbReference>
<dbReference type="InterPro" id="IPR050366">
    <property type="entry name" value="BP-dependent_transpt_permease"/>
</dbReference>
<comment type="subcellular location">
    <subcellularLocation>
        <location evidence="1 10">Cell membrane</location>
        <topology evidence="1 10">Multi-pass membrane protein</topology>
    </subcellularLocation>
</comment>
<dbReference type="CDD" id="cd06261">
    <property type="entry name" value="TM_PBP2"/>
    <property type="match status" value="1"/>
</dbReference>
<evidence type="ECO:0000313" key="13">
    <source>
        <dbReference type="Proteomes" id="UP000823882"/>
    </source>
</evidence>
<evidence type="ECO:0000256" key="4">
    <source>
        <dbReference type="ARBA" id="ARBA00022692"/>
    </source>
</evidence>
<evidence type="ECO:0000256" key="1">
    <source>
        <dbReference type="ARBA" id="ARBA00004651"/>
    </source>
</evidence>
<dbReference type="EMBL" id="DWWJ01000110">
    <property type="protein sequence ID" value="HJC41154.1"/>
    <property type="molecule type" value="Genomic_DNA"/>
</dbReference>
<comment type="caution">
    <text evidence="12">The sequence shown here is derived from an EMBL/GenBank/DDBJ whole genome shotgun (WGS) entry which is preliminary data.</text>
</comment>
<sequence>MSERKHPRSPWGSLQPRAEDVLAWGDLTPEDFRPAGAAEKAAFLRPEQGGSYWRDAWRRFRGNRAALGALAVLLLLVLFAFVGPLVVPYGYAQFHAGAENLHPWHYTLDDQERLAAELARRSAASDPEAAVEQALAEAEARGEALTAVDLARIRAQARSAQDQGSASQAQVRRELGIQPRLGGYSREELERKAAGEAVFPHLFGTDRYGRDILVRVMVGTRVSMLVGLSAAALVLVIGALYGAVSGYCGGRVDAVMQRVVEIIYAVPEVLVILLLSTVLGDALLAYANTHTDLLARAIPVLGKNLISMFLSFGLLYWVTMSRIIRGQVLQLKGQEYVTAARALGASGARIIRRHLLPNCIGQIVVTTCLQIPSAIFLESFLSFLGVGVTTPMTSLGSMASEALEGLWSYPYRLVFPAVILSAMILSFNLVGDGLRDALDPRLKR</sequence>